<dbReference type="InterPro" id="IPR025671">
    <property type="entry name" value="HXXEE"/>
</dbReference>
<dbReference type="RefSeq" id="WP_075888572.1">
    <property type="nucleotide sequence ID" value="NZ_AP028056.1"/>
</dbReference>
<dbReference type="Proteomes" id="UP001431656">
    <property type="component" value="Chromosome"/>
</dbReference>
<dbReference type="EMBL" id="AP028056">
    <property type="protein sequence ID" value="BEH01068.1"/>
    <property type="molecule type" value="Genomic_DNA"/>
</dbReference>
<dbReference type="Pfam" id="PF13787">
    <property type="entry name" value="HXXEE"/>
    <property type="match status" value="1"/>
</dbReference>
<accession>A0AAN0K5W4</accession>
<dbReference type="KEGG" id="broo:brsh051_03490"/>
<keyword evidence="2" id="KW-1185">Reference proteome</keyword>
<proteinExistence type="predicted"/>
<organism evidence="1 2">
    <name type="scientific">Brooklawnia propionicigenes</name>
    <dbReference type="NCBI Taxonomy" id="3041175"/>
    <lineage>
        <taxon>Bacteria</taxon>
        <taxon>Bacillati</taxon>
        <taxon>Actinomycetota</taxon>
        <taxon>Actinomycetes</taxon>
        <taxon>Propionibacteriales</taxon>
        <taxon>Propionibacteriaceae</taxon>
        <taxon>Brooklawnia</taxon>
    </lineage>
</organism>
<protein>
    <submittedName>
        <fullName evidence="1">HXXEE domain-containing protein</fullName>
    </submittedName>
</protein>
<evidence type="ECO:0000313" key="1">
    <source>
        <dbReference type="EMBL" id="BEH01068.1"/>
    </source>
</evidence>
<gene>
    <name evidence="1" type="ORF">brsh051_03490</name>
</gene>
<dbReference type="AlphaFoldDB" id="A0AAN0K5W4"/>
<reference evidence="1" key="1">
    <citation type="journal article" date="2024" name="Int. J. Syst. Evol. Microbiol.">
        <title>Brooklawnia propionicigenes sp. nov., a facultatively anaerobic, propionate-producing bacterium isolated from a methanogenic reactor treating waste from cattle farms.</title>
        <authorList>
            <person name="Akita Y."/>
            <person name="Ueki A."/>
            <person name="Tonouchi A."/>
            <person name="Sugawara Y."/>
            <person name="Honma S."/>
            <person name="Kaku N."/>
            <person name="Ueki K."/>
        </authorList>
    </citation>
    <scope>NUCLEOTIDE SEQUENCE</scope>
    <source>
        <strain evidence="1">SH051</strain>
    </source>
</reference>
<sequence length="179" mass="19354">MNGQLEGHKRWTVPLSLALSFLANDGEELLTIVPSLPETLDRVSERTAGRVPIPGLLRDIDQTHINVGVAMMGALCAAAVADGVRSRGRGALYQDFQWVFGLHGLSHIGASLVTKGYTTGVLSSPTVVLPQFAYVMRALDQAQVPHRIHPVRAISRVAGWLAVSHLTGYIVSRGRRTAR</sequence>
<name>A0AAN0K5W4_9ACTN</name>
<evidence type="ECO:0000313" key="2">
    <source>
        <dbReference type="Proteomes" id="UP001431656"/>
    </source>
</evidence>